<feature type="transmembrane region" description="Helical" evidence="1">
    <location>
        <begin position="25"/>
        <end position="47"/>
    </location>
</feature>
<dbReference type="RefSeq" id="WP_208861304.1">
    <property type="nucleotide sequence ID" value="NZ_MUHD01000008.1"/>
</dbReference>
<evidence type="ECO:0000256" key="1">
    <source>
        <dbReference type="SAM" id="Phobius"/>
    </source>
</evidence>
<reference evidence="2 3" key="1">
    <citation type="submission" date="2016-11" db="EMBL/GenBank/DDBJ databases">
        <title>Whole genomes of Flavobacteriaceae.</title>
        <authorList>
            <person name="Stine C."/>
            <person name="Li C."/>
            <person name="Tadesse D."/>
        </authorList>
    </citation>
    <scope>NUCLEOTIDE SEQUENCE [LARGE SCALE GENOMIC DNA]</scope>
    <source>
        <strain evidence="2 3">CCUG 60112</strain>
    </source>
</reference>
<gene>
    <name evidence="2" type="ORF">B0A81_04635</name>
</gene>
<evidence type="ECO:0000313" key="3">
    <source>
        <dbReference type="Proteomes" id="UP000198381"/>
    </source>
</evidence>
<dbReference type="EMBL" id="MUHD01000008">
    <property type="protein sequence ID" value="OXB10072.1"/>
    <property type="molecule type" value="Genomic_DNA"/>
</dbReference>
<keyword evidence="1" id="KW-0812">Transmembrane</keyword>
<evidence type="ECO:0000313" key="2">
    <source>
        <dbReference type="EMBL" id="OXB10072.1"/>
    </source>
</evidence>
<protein>
    <submittedName>
        <fullName evidence="2">Uncharacterized protein</fullName>
    </submittedName>
</protein>
<feature type="transmembrane region" description="Helical" evidence="1">
    <location>
        <begin position="59"/>
        <end position="76"/>
    </location>
</feature>
<keyword evidence="1" id="KW-0472">Membrane</keyword>
<feature type="non-terminal residue" evidence="2">
    <location>
        <position position="1"/>
    </location>
</feature>
<keyword evidence="3" id="KW-1185">Reference proteome</keyword>
<sequence>IYVKANFDYEKVNTKFKLFKFRFDIVNGYLINKFIIYIITCLGFILYNVNPFQKERFDFLSIVFISVMAICLLMFVKITPTNPSRNNYNG</sequence>
<comment type="caution">
    <text evidence="2">The sequence shown here is derived from an EMBL/GenBank/DDBJ whole genome shotgun (WGS) entry which is preliminary data.</text>
</comment>
<dbReference type="Proteomes" id="UP000198381">
    <property type="component" value="Unassembled WGS sequence"/>
</dbReference>
<accession>A0ABX4CZA4</accession>
<name>A0ABX4CZA4_9FLAO</name>
<keyword evidence="1" id="KW-1133">Transmembrane helix</keyword>
<organism evidence="2 3">
    <name type="scientific">Flavobacterium plurextorum</name>
    <dbReference type="NCBI Taxonomy" id="1114867"/>
    <lineage>
        <taxon>Bacteria</taxon>
        <taxon>Pseudomonadati</taxon>
        <taxon>Bacteroidota</taxon>
        <taxon>Flavobacteriia</taxon>
        <taxon>Flavobacteriales</taxon>
        <taxon>Flavobacteriaceae</taxon>
        <taxon>Flavobacterium</taxon>
    </lineage>
</organism>
<proteinExistence type="predicted"/>